<dbReference type="Proteomes" id="UP000320593">
    <property type="component" value="Unassembled WGS sequence"/>
</dbReference>
<dbReference type="AlphaFoldDB" id="A0A562TBF7"/>
<comment type="similarity">
    <text evidence="2">Belongs to the hyi family.</text>
</comment>
<evidence type="ECO:0000313" key="6">
    <source>
        <dbReference type="Proteomes" id="UP000320593"/>
    </source>
</evidence>
<dbReference type="OrthoDB" id="9786584at2"/>
<organism evidence="5 6">
    <name type="scientific">Roseibium hamelinense</name>
    <dbReference type="NCBI Taxonomy" id="150831"/>
    <lineage>
        <taxon>Bacteria</taxon>
        <taxon>Pseudomonadati</taxon>
        <taxon>Pseudomonadota</taxon>
        <taxon>Alphaproteobacteria</taxon>
        <taxon>Hyphomicrobiales</taxon>
        <taxon>Stappiaceae</taxon>
        <taxon>Roseibium</taxon>
    </lineage>
</organism>
<dbReference type="FunFam" id="3.20.20.150:FF:000007">
    <property type="entry name" value="Hydroxypyruvate isomerase"/>
    <property type="match status" value="1"/>
</dbReference>
<sequence length="257" mass="28108">MTLYSANLGFLWNELTLPDAIRAAKRAGFDAVECHFPYDYPPEDIASVLNETGLHMICINTFPGDMAAGEFGLSALPDRKHEARAAIDQAIAYAKEVKAGAVHVLAGKATGQDALDTFIENVRYAADAAADAGLWILIEPMNDRDMPGYLVSTLFQAVTVLKEAQRQNVKLLFDCYHVQITEGDLATKLQVLKEVLGHVQIASVPDRGEPGQGELNYPFLMQVLDMIGYKGFVGAEYKPRTNTDEGLGWLADFRAAV</sequence>
<feature type="domain" description="Xylose isomerase-like TIM barrel" evidence="4">
    <location>
        <begin position="21"/>
        <end position="252"/>
    </location>
</feature>
<accession>A0A562TBF7</accession>
<feature type="active site" description="Proton donor/acceptor" evidence="3">
    <location>
        <position position="236"/>
    </location>
</feature>
<dbReference type="InterPro" id="IPR013022">
    <property type="entry name" value="Xyl_isomerase-like_TIM-brl"/>
</dbReference>
<feature type="active site" description="Proton donor/acceptor" evidence="3">
    <location>
        <position position="139"/>
    </location>
</feature>
<dbReference type="SUPFAM" id="SSF51658">
    <property type="entry name" value="Xylose isomerase-like"/>
    <property type="match status" value="1"/>
</dbReference>
<proteinExistence type="inferred from homology"/>
<comment type="caution">
    <text evidence="5">The sequence shown here is derived from an EMBL/GenBank/DDBJ whole genome shotgun (WGS) entry which is preliminary data.</text>
</comment>
<keyword evidence="5" id="KW-0670">Pyruvate</keyword>
<dbReference type="Gene3D" id="3.20.20.150">
    <property type="entry name" value="Divalent-metal-dependent TIM barrel enzymes"/>
    <property type="match status" value="1"/>
</dbReference>
<evidence type="ECO:0000256" key="3">
    <source>
        <dbReference type="PIRSR" id="PIRSR006241-50"/>
    </source>
</evidence>
<dbReference type="PANTHER" id="PTHR43489:SF6">
    <property type="entry name" value="HYDROXYPYRUVATE ISOMERASE-RELATED"/>
    <property type="match status" value="1"/>
</dbReference>
<dbReference type="GO" id="GO:0046487">
    <property type="term" value="P:glyoxylate metabolic process"/>
    <property type="evidence" value="ECO:0007669"/>
    <property type="project" value="TreeGrafter"/>
</dbReference>
<evidence type="ECO:0000256" key="2">
    <source>
        <dbReference type="PIRNR" id="PIRNR006241"/>
    </source>
</evidence>
<dbReference type="PIRSF" id="PIRSF006241">
    <property type="entry name" value="HyI"/>
    <property type="match status" value="1"/>
</dbReference>
<dbReference type="InterPro" id="IPR050417">
    <property type="entry name" value="Sugar_Epim/Isomerase"/>
</dbReference>
<name>A0A562TBF7_9HYPH</name>
<evidence type="ECO:0000313" key="5">
    <source>
        <dbReference type="EMBL" id="TWI90120.1"/>
    </source>
</evidence>
<dbReference type="GO" id="GO:0008903">
    <property type="term" value="F:hydroxypyruvate isomerase activity"/>
    <property type="evidence" value="ECO:0007669"/>
    <property type="project" value="TreeGrafter"/>
</dbReference>
<dbReference type="InterPro" id="IPR026040">
    <property type="entry name" value="HyI-like"/>
</dbReference>
<keyword evidence="6" id="KW-1185">Reference proteome</keyword>
<keyword evidence="1 2" id="KW-0413">Isomerase</keyword>
<dbReference type="PANTHER" id="PTHR43489">
    <property type="entry name" value="ISOMERASE"/>
    <property type="match status" value="1"/>
</dbReference>
<protein>
    <submittedName>
        <fullName evidence="5">Hydroxypyruvate isomerase</fullName>
    </submittedName>
</protein>
<dbReference type="EMBL" id="VLLF01000002">
    <property type="protein sequence ID" value="TWI90120.1"/>
    <property type="molecule type" value="Genomic_DNA"/>
</dbReference>
<dbReference type="Pfam" id="PF01261">
    <property type="entry name" value="AP_endonuc_2"/>
    <property type="match status" value="1"/>
</dbReference>
<dbReference type="RefSeq" id="WP_145341157.1">
    <property type="nucleotide sequence ID" value="NZ_SMLY01000086.1"/>
</dbReference>
<evidence type="ECO:0000256" key="1">
    <source>
        <dbReference type="ARBA" id="ARBA00023235"/>
    </source>
</evidence>
<dbReference type="InterPro" id="IPR036237">
    <property type="entry name" value="Xyl_isomerase-like_sf"/>
</dbReference>
<reference evidence="5 6" key="1">
    <citation type="submission" date="2019-07" db="EMBL/GenBank/DDBJ databases">
        <title>Genomic Encyclopedia of Archaeal and Bacterial Type Strains, Phase II (KMG-II): from individual species to whole genera.</title>
        <authorList>
            <person name="Goeker M."/>
        </authorList>
    </citation>
    <scope>NUCLEOTIDE SEQUENCE [LARGE SCALE GENOMIC DNA]</scope>
    <source>
        <strain evidence="5 6">ATCC BAA-252</strain>
    </source>
</reference>
<gene>
    <name evidence="5" type="ORF">JM93_01097</name>
</gene>
<evidence type="ECO:0000259" key="4">
    <source>
        <dbReference type="Pfam" id="PF01261"/>
    </source>
</evidence>